<keyword evidence="4" id="KW-1185">Reference proteome</keyword>
<comment type="caution">
    <text evidence="3">The sequence shown here is derived from an EMBL/GenBank/DDBJ whole genome shotgun (WGS) entry which is preliminary data.</text>
</comment>
<protein>
    <submittedName>
        <fullName evidence="3">Uncharacterized protein</fullName>
    </submittedName>
</protein>
<dbReference type="EMBL" id="JAGTUF010000001">
    <property type="protein sequence ID" value="MBR9970714.1"/>
    <property type="molecule type" value="Genomic_DNA"/>
</dbReference>
<accession>A0ABS5I8S4</accession>
<keyword evidence="1" id="KW-0175">Coiled coil</keyword>
<evidence type="ECO:0000256" key="2">
    <source>
        <dbReference type="SAM" id="MobiDB-lite"/>
    </source>
</evidence>
<evidence type="ECO:0000256" key="1">
    <source>
        <dbReference type="SAM" id="Coils"/>
    </source>
</evidence>
<feature type="coiled-coil region" evidence="1">
    <location>
        <begin position="162"/>
        <end position="217"/>
    </location>
</feature>
<feature type="region of interest" description="Disordered" evidence="2">
    <location>
        <begin position="305"/>
        <end position="339"/>
    </location>
</feature>
<dbReference type="RefSeq" id="WP_211546180.1">
    <property type="nucleotide sequence ID" value="NZ_JAGTUF010000001.1"/>
</dbReference>
<evidence type="ECO:0000313" key="3">
    <source>
        <dbReference type="EMBL" id="MBR9970714.1"/>
    </source>
</evidence>
<gene>
    <name evidence="3" type="ORF">KEC16_03175</name>
</gene>
<name>A0ABS5I8S4_9PROT</name>
<sequence length="376" mass="40543">MDVAAKPGTTVAHASAAHAPADQSGLVPLVERLEALSFTFEAMNASSRTYAAEAVLETLGRMERRDLQSLAAVEAFASALKTVSQHLAGLRNAIQTTAHDTANGFHLIAERLDGLESRLGGPLALPSGQGNQLSVISERLGHLEEMIGQGESFDSSPFTQLLEEVVHKVEQVEEKIDDLPNRIVNEPVDMTPTNTHLETIAERVANVERKIDEAKQIDVAPLRDALDTIAQRVARIEQRMESSPDAVPEGFDPAPITDVLNTIANRISSMENRVEAGPDLGALTSFLGMVNQRLERMETGLGMVATEESAPPPSAEDAAEAEPPEPVAEPKTEMKQLSPSELAATMQANTMEHLPPAAARQQVDNLLEQVLRVLSR</sequence>
<evidence type="ECO:0000313" key="4">
    <source>
        <dbReference type="Proteomes" id="UP000680714"/>
    </source>
</evidence>
<proteinExistence type="predicted"/>
<organism evidence="3 4">
    <name type="scientific">Magnetospirillum sulfuroxidans</name>
    <dbReference type="NCBI Taxonomy" id="611300"/>
    <lineage>
        <taxon>Bacteria</taxon>
        <taxon>Pseudomonadati</taxon>
        <taxon>Pseudomonadota</taxon>
        <taxon>Alphaproteobacteria</taxon>
        <taxon>Rhodospirillales</taxon>
        <taxon>Rhodospirillaceae</taxon>
        <taxon>Magnetospirillum</taxon>
    </lineage>
</organism>
<dbReference type="Proteomes" id="UP000680714">
    <property type="component" value="Unassembled WGS sequence"/>
</dbReference>
<reference evidence="3 4" key="1">
    <citation type="submission" date="2021-04" db="EMBL/GenBank/DDBJ databases">
        <title>Magnetospirillum sulfuroxidans sp. nov., a facultative chemolithoautotrophic sulfur-oxidizing alphaproteobacterium isolated from freshwater sediment and proposals for Paramagetospirillum gen. nov., and Magnetospirillaceae fam. nov.</title>
        <authorList>
            <person name="Koziaeva V."/>
            <person name="Geelhoed J.S."/>
            <person name="Sorokin D.Y."/>
            <person name="Grouzdev D.S."/>
        </authorList>
    </citation>
    <scope>NUCLEOTIDE SEQUENCE [LARGE SCALE GENOMIC DNA]</scope>
    <source>
        <strain evidence="3 4">J10</strain>
    </source>
</reference>